<dbReference type="GO" id="GO:0045721">
    <property type="term" value="P:negative regulation of gluconeogenesis"/>
    <property type="evidence" value="ECO:0007669"/>
    <property type="project" value="TreeGrafter"/>
</dbReference>
<dbReference type="Pfam" id="PF09783">
    <property type="entry name" value="Vac_ImportDeg"/>
    <property type="match status" value="2"/>
</dbReference>
<organism evidence="4 5">
    <name type="scientific">Stemphylium lycopersici</name>
    <name type="common">Tomato gray leaf spot disease fungus</name>
    <name type="synonym">Thyrospora lycopersici</name>
    <dbReference type="NCBI Taxonomy" id="183478"/>
    <lineage>
        <taxon>Eukaryota</taxon>
        <taxon>Fungi</taxon>
        <taxon>Dikarya</taxon>
        <taxon>Ascomycota</taxon>
        <taxon>Pezizomycotina</taxon>
        <taxon>Dothideomycetes</taxon>
        <taxon>Pleosporomycetidae</taxon>
        <taxon>Pleosporales</taxon>
        <taxon>Pleosporineae</taxon>
        <taxon>Pleosporaceae</taxon>
        <taxon>Stemphylium</taxon>
    </lineage>
</organism>
<reference evidence="5" key="1">
    <citation type="submission" date="2018-05" db="EMBL/GenBank/DDBJ databases">
        <title>Draft genome sequence of Stemphylium lycopersici strain CIDEFI 213.</title>
        <authorList>
            <person name="Medina R."/>
            <person name="Franco M.E.E."/>
            <person name="Lucentini C.G."/>
            <person name="Saparrat M.C.N."/>
            <person name="Balatti P.A."/>
        </authorList>
    </citation>
    <scope>NUCLEOTIDE SEQUENCE [LARGE SCALE GENOMIC DNA]</scope>
    <source>
        <strain evidence="5">CIDEFI 213</strain>
    </source>
</reference>
<feature type="compositionally biased region" description="Polar residues" evidence="3">
    <location>
        <begin position="558"/>
        <end position="568"/>
    </location>
</feature>
<comment type="similarity">
    <text evidence="1">Belongs to the GID4/VID24 family.</text>
</comment>
<comment type="caution">
    <text evidence="4">The sequence shown here is derived from an EMBL/GenBank/DDBJ whole genome shotgun (WGS) entry which is preliminary data.</text>
</comment>
<dbReference type="GO" id="GO:0034657">
    <property type="term" value="C:GID complex"/>
    <property type="evidence" value="ECO:0007669"/>
    <property type="project" value="TreeGrafter"/>
</dbReference>
<evidence type="ECO:0000256" key="2">
    <source>
        <dbReference type="SAM" id="Coils"/>
    </source>
</evidence>
<name>A0A364N0Y8_STELY</name>
<sequence length="667" mass="74197">MVSCAHATVGLHQAPCLLHRRVPPCPLRLLGHNAARQFASAQQDPEPTFISALRELESPVNDDVLNLAATLGTPTEEEEQIAEEENVERAHLHYLRVAHEHDQVRLERSRERLRLLERQRDELEQRDRLRRVMSRLSRLSDNNYGDRVPSQNSLYDWSPQSEQPTSGAAAESSLRSTAILQSAGVRRHARLSARTRETASMDGPATRVAHRSLREMLHQRVALQNESAERDRDTTARQTSMQRLSEARTSPMLEQTVKYLSRIRHSSNLDESLECARDAGFLAKDYFSLQHADFVADTSTIPPPTETSWLVPGAVLSGCQHATNITTTTTAAAAAASLTPRHPGLPPPIRPWIWNPHQVSTSRNSQLPDAPPQQDQWPVKVTIHDVDWDTMSLSATMEAYNVPSHPHSHSMLPTTAAAAQPPVTRTSITTYLEGEILDFNNHTLLTESFKSNAANDATYWRKLPPFQKMSDEEVVRALTSKKWLDQVLAQEWILMRWKERCFVKSLNRTTADHLQPPASTTIPSFPDGPAPSPWSAATTHDTTNTSSSHNPRHPPGTAASTTHASQLAPSPYRIVRNAATGRAEVEITPQQPSSSTNNNNSATSNDAEQANFDDSGCGLTISGFYYVALDRRSGALEGLYYDPQSSPYQCLKLESLRGGLRCAWGFR</sequence>
<keyword evidence="5" id="KW-1185">Reference proteome</keyword>
<protein>
    <submittedName>
        <fullName evidence="4">Vacuolar import degradation protein vid24</fullName>
    </submittedName>
</protein>
<dbReference type="STRING" id="183478.A0A364N0Y8"/>
<feature type="region of interest" description="Disordered" evidence="3">
    <location>
        <begin position="221"/>
        <end position="248"/>
    </location>
</feature>
<evidence type="ECO:0000256" key="3">
    <source>
        <dbReference type="SAM" id="MobiDB-lite"/>
    </source>
</evidence>
<dbReference type="EMBL" id="QGDH01000079">
    <property type="protein sequence ID" value="RAR09142.1"/>
    <property type="molecule type" value="Genomic_DNA"/>
</dbReference>
<feature type="compositionally biased region" description="Polar residues" evidence="3">
    <location>
        <begin position="149"/>
        <end position="166"/>
    </location>
</feature>
<dbReference type="Proteomes" id="UP000249619">
    <property type="component" value="Unassembled WGS sequence"/>
</dbReference>
<accession>A0A364N0Y8</accession>
<proteinExistence type="inferred from homology"/>
<dbReference type="PANTHER" id="PTHR14534:SF3">
    <property type="entry name" value="GID COMPLEX SUBUNIT 4 HOMOLOG"/>
    <property type="match status" value="1"/>
</dbReference>
<dbReference type="GO" id="GO:0005773">
    <property type="term" value="C:vacuole"/>
    <property type="evidence" value="ECO:0007669"/>
    <property type="project" value="GOC"/>
</dbReference>
<dbReference type="AlphaFoldDB" id="A0A364N0Y8"/>
<feature type="region of interest" description="Disordered" evidence="3">
    <location>
        <begin position="512"/>
        <end position="569"/>
    </location>
</feature>
<feature type="region of interest" description="Disordered" evidence="3">
    <location>
        <begin position="586"/>
        <end position="611"/>
    </location>
</feature>
<dbReference type="GO" id="GO:0043161">
    <property type="term" value="P:proteasome-mediated ubiquitin-dependent protein catabolic process"/>
    <property type="evidence" value="ECO:0007669"/>
    <property type="project" value="TreeGrafter"/>
</dbReference>
<dbReference type="GO" id="GO:0006623">
    <property type="term" value="P:protein targeting to vacuole"/>
    <property type="evidence" value="ECO:0007669"/>
    <property type="project" value="TreeGrafter"/>
</dbReference>
<dbReference type="InterPro" id="IPR018618">
    <property type="entry name" value="GID4/10-like"/>
</dbReference>
<dbReference type="PANTHER" id="PTHR14534">
    <property type="entry name" value="VACUOLAR IMPORT AND DEGRADATION PROTEIN 24"/>
    <property type="match status" value="1"/>
</dbReference>
<evidence type="ECO:0000256" key="1">
    <source>
        <dbReference type="ARBA" id="ARBA00061469"/>
    </source>
</evidence>
<feature type="coiled-coil region" evidence="2">
    <location>
        <begin position="99"/>
        <end position="126"/>
    </location>
</feature>
<dbReference type="GO" id="GO:0007039">
    <property type="term" value="P:protein catabolic process in the vacuole"/>
    <property type="evidence" value="ECO:0007669"/>
    <property type="project" value="TreeGrafter"/>
</dbReference>
<feature type="compositionally biased region" description="Low complexity" evidence="3">
    <location>
        <begin position="535"/>
        <end position="549"/>
    </location>
</feature>
<evidence type="ECO:0000313" key="4">
    <source>
        <dbReference type="EMBL" id="RAR09142.1"/>
    </source>
</evidence>
<feature type="compositionally biased region" description="Low complexity" evidence="3">
    <location>
        <begin position="593"/>
        <end position="605"/>
    </location>
</feature>
<keyword evidence="2" id="KW-0175">Coiled coil</keyword>
<gene>
    <name evidence="4" type="ORF">DDE83_005685</name>
</gene>
<dbReference type="OrthoDB" id="62at2759"/>
<evidence type="ECO:0000313" key="5">
    <source>
        <dbReference type="Proteomes" id="UP000249619"/>
    </source>
</evidence>
<feature type="region of interest" description="Disordered" evidence="3">
    <location>
        <begin position="140"/>
        <end position="206"/>
    </location>
</feature>